<dbReference type="PANTHER" id="PTHR30520">
    <property type="entry name" value="FORMATE TRANSPORTER-RELATED"/>
    <property type="match status" value="1"/>
</dbReference>
<dbReference type="Pfam" id="PF01226">
    <property type="entry name" value="Form_Nir_trans"/>
    <property type="match status" value="1"/>
</dbReference>
<feature type="transmembrane region" description="Helical" evidence="5">
    <location>
        <begin position="117"/>
        <end position="142"/>
    </location>
</feature>
<reference evidence="6" key="1">
    <citation type="submission" date="2017-08" db="EMBL/GenBank/DDBJ databases">
        <title>Microbulbifer marisrubri sp. nov., a halophilic alphaproteobacterium isolated from marine sediment of the Yellow Sea, China.</title>
        <authorList>
            <person name="Zhang G."/>
            <person name="Xiong Q."/>
        </authorList>
    </citation>
    <scope>NUCLEOTIDE SEQUENCE [LARGE SCALE GENOMIC DNA]</scope>
    <source>
        <strain evidence="6">WRN-8</strain>
    </source>
</reference>
<evidence type="ECO:0000256" key="1">
    <source>
        <dbReference type="ARBA" id="ARBA00004141"/>
    </source>
</evidence>
<evidence type="ECO:0000256" key="5">
    <source>
        <dbReference type="SAM" id="Phobius"/>
    </source>
</evidence>
<dbReference type="RefSeq" id="WP_067084878.1">
    <property type="nucleotide sequence ID" value="NZ_LRFG02000003.1"/>
</dbReference>
<keyword evidence="4 5" id="KW-0472">Membrane</keyword>
<feature type="transmembrane region" description="Helical" evidence="5">
    <location>
        <begin position="162"/>
        <end position="184"/>
    </location>
</feature>
<dbReference type="Proteomes" id="UP000218427">
    <property type="component" value="Unassembled WGS sequence"/>
</dbReference>
<dbReference type="Gene3D" id="1.20.1080.10">
    <property type="entry name" value="Glycerol uptake facilitator protein"/>
    <property type="match status" value="1"/>
</dbReference>
<feature type="transmembrane region" description="Helical" evidence="5">
    <location>
        <begin position="36"/>
        <end position="58"/>
    </location>
</feature>
<evidence type="ECO:0000313" key="7">
    <source>
        <dbReference type="Proteomes" id="UP000218427"/>
    </source>
</evidence>
<gene>
    <name evidence="6" type="ORF">AWR36_011335</name>
</gene>
<evidence type="ECO:0000256" key="4">
    <source>
        <dbReference type="ARBA" id="ARBA00023136"/>
    </source>
</evidence>
<dbReference type="EMBL" id="LRFG02000003">
    <property type="protein sequence ID" value="PCO05304.1"/>
    <property type="molecule type" value="Genomic_DNA"/>
</dbReference>
<protein>
    <submittedName>
        <fullName evidence="6">Formate transporter</fullName>
    </submittedName>
</protein>
<proteinExistence type="predicted"/>
<accession>A0ABX4HYX4</accession>
<evidence type="ECO:0000313" key="6">
    <source>
        <dbReference type="EMBL" id="PCO05304.1"/>
    </source>
</evidence>
<sequence>MPETAPDNTKPKSDRQILQEQMEASQHEYQRNNLSLALSSTAAGLEIGFSFFLIAVLFTQFHELVSTSLLHLILAMSYPVGFILVVIGRSDLFTEHTTLAILPVLDRKHSILDLMRVWGLIYGGNMIGAMLFSLIFVRFAALSENVDSAAFGYYSAKMMVDGGSGLFLGAIFAGWLMGLLGWVVASSTDTIGRIMVISLITFVIGIGGLAHCIAGAVAAFCAWFGGDNGLTGGEVLRFLGIATVGNTIGGAVFVGMLKYGYISND</sequence>
<organism evidence="6 7">
    <name type="scientific">Microbulbifer flavimaris</name>
    <dbReference type="NCBI Taxonomy" id="1781068"/>
    <lineage>
        <taxon>Bacteria</taxon>
        <taxon>Pseudomonadati</taxon>
        <taxon>Pseudomonadota</taxon>
        <taxon>Gammaproteobacteria</taxon>
        <taxon>Cellvibrionales</taxon>
        <taxon>Microbulbiferaceae</taxon>
        <taxon>Microbulbifer</taxon>
    </lineage>
</organism>
<name>A0ABX4HYX4_9GAMM</name>
<keyword evidence="7" id="KW-1185">Reference proteome</keyword>
<keyword evidence="2 5" id="KW-0812">Transmembrane</keyword>
<feature type="transmembrane region" description="Helical" evidence="5">
    <location>
        <begin position="196"/>
        <end position="226"/>
    </location>
</feature>
<comment type="subcellular location">
    <subcellularLocation>
        <location evidence="1">Membrane</location>
        <topology evidence="1">Multi-pass membrane protein</topology>
    </subcellularLocation>
</comment>
<dbReference type="PANTHER" id="PTHR30520:SF2">
    <property type="entry name" value="INNER MEMBRANE PROTEIN YFDC"/>
    <property type="match status" value="1"/>
</dbReference>
<evidence type="ECO:0000256" key="2">
    <source>
        <dbReference type="ARBA" id="ARBA00022692"/>
    </source>
</evidence>
<keyword evidence="3 5" id="KW-1133">Transmembrane helix</keyword>
<dbReference type="InterPro" id="IPR000292">
    <property type="entry name" value="For/NO2_transpt"/>
</dbReference>
<evidence type="ECO:0000256" key="3">
    <source>
        <dbReference type="ARBA" id="ARBA00022989"/>
    </source>
</evidence>
<feature type="transmembrane region" description="Helical" evidence="5">
    <location>
        <begin position="64"/>
        <end position="87"/>
    </location>
</feature>
<dbReference type="InterPro" id="IPR023271">
    <property type="entry name" value="Aquaporin-like"/>
</dbReference>
<feature type="transmembrane region" description="Helical" evidence="5">
    <location>
        <begin position="238"/>
        <end position="261"/>
    </location>
</feature>
<comment type="caution">
    <text evidence="6">The sequence shown here is derived from an EMBL/GenBank/DDBJ whole genome shotgun (WGS) entry which is preliminary data.</text>
</comment>